<dbReference type="OrthoDB" id="6633at2157"/>
<dbReference type="InterPro" id="IPR003043">
    <property type="entry name" value="Uropor_MeTrfase_CS"/>
</dbReference>
<evidence type="ECO:0000259" key="7">
    <source>
        <dbReference type="Pfam" id="PF00590"/>
    </source>
</evidence>
<sequence length="262" mass="28534">MNFDEYKGKVIFIGAGPGAPDLITVRGAEAIKNADVIIYAGSLVNPEILGIAKKDAKIYDSAQMDLDEIIAVIKQAHDENKITARVHTGDPAIYGAIAEQINQLKALDIGYTIIPGVSSLFGTAAALESQLTLPEVSQTIIITRPEGRTPKPSKESLAKLAEHNATMCIFLGIHMIDKVVEELKKEYAPDTPVAVVKKATWPDQEIVRGTLDDIAQKVYDAGFTKTAMIVVGDVLDQQSGEQSKLYDPHFAHMYRDAKEDDE</sequence>
<gene>
    <name evidence="8" type="primary">cbiF</name>
    <name evidence="8" type="ORF">ASJ82_05185</name>
    <name evidence="9" type="ORF">MSCUN_04880</name>
</gene>
<evidence type="ECO:0000256" key="1">
    <source>
        <dbReference type="ARBA" id="ARBA00004953"/>
    </source>
</evidence>
<name>A0A2A2HF36_9EURY</name>
<dbReference type="Proteomes" id="UP000246004">
    <property type="component" value="Unassembled WGS sequence"/>
</dbReference>
<dbReference type="Gene3D" id="3.30.950.10">
    <property type="entry name" value="Methyltransferase, Cobalt-precorrin-4 Transmethylase, Domain 2"/>
    <property type="match status" value="1"/>
</dbReference>
<accession>A0A2A2HF36</accession>
<comment type="similarity">
    <text evidence="2">Belongs to the precorrin methyltransferase family.</text>
</comment>
<reference evidence="9 11" key="1">
    <citation type="submission" date="2016-04" db="EMBL/GenBank/DDBJ databases">
        <title>Genome sequence of Methanosphaera cuniculi DSM 4103.</title>
        <authorList>
            <person name="Poehlein A."/>
            <person name="Seedorf H."/>
            <person name="Daniel R."/>
        </authorList>
    </citation>
    <scope>NUCLEOTIDE SEQUENCE [LARGE SCALE GENOMIC DNA]</scope>
    <source>
        <strain evidence="9 11">DSM 4103</strain>
    </source>
</reference>
<dbReference type="CDD" id="cd11641">
    <property type="entry name" value="Precorrin-4_C11-MT"/>
    <property type="match status" value="1"/>
</dbReference>
<reference evidence="8 10" key="2">
    <citation type="journal article" date="2017" name="BMC Genomics">
        <title>Genomic analysis of methanogenic archaea reveals a shift towards energy conservation.</title>
        <authorList>
            <person name="Gilmore S.P."/>
            <person name="Henske J.K."/>
            <person name="Sexton J.A."/>
            <person name="Solomon K.V."/>
            <person name="Seppala S."/>
            <person name="Yoo J.I."/>
            <person name="Huyett L.M."/>
            <person name="Pressman A."/>
            <person name="Cogan J.Z."/>
            <person name="Kivenson V."/>
            <person name="Peng X."/>
            <person name="Tan Y."/>
            <person name="Valentine D.L."/>
            <person name="O'Malley M.A."/>
        </authorList>
    </citation>
    <scope>NUCLEOTIDE SEQUENCE [LARGE SCALE GENOMIC DNA]</scope>
    <source>
        <strain evidence="8 10">1R-7</strain>
    </source>
</reference>
<dbReference type="Pfam" id="PF00590">
    <property type="entry name" value="TP_methylase"/>
    <property type="match status" value="1"/>
</dbReference>
<evidence type="ECO:0000256" key="6">
    <source>
        <dbReference type="ARBA" id="ARBA00022691"/>
    </source>
</evidence>
<dbReference type="PANTHER" id="PTHR45790:SF4">
    <property type="entry name" value="COBALT-PRECORRIN-4 C(11)-METHYLTRANSFERASE"/>
    <property type="match status" value="1"/>
</dbReference>
<dbReference type="SUPFAM" id="SSF53790">
    <property type="entry name" value="Tetrapyrrole methylase"/>
    <property type="match status" value="1"/>
</dbReference>
<dbReference type="EMBL" id="LMVN01000003">
    <property type="protein sequence ID" value="PAV08042.1"/>
    <property type="molecule type" value="Genomic_DNA"/>
</dbReference>
<keyword evidence="5 8" id="KW-0808">Transferase</keyword>
<evidence type="ECO:0000313" key="10">
    <source>
        <dbReference type="Proteomes" id="UP000217528"/>
    </source>
</evidence>
<dbReference type="PROSITE" id="PS00839">
    <property type="entry name" value="SUMT_1"/>
    <property type="match status" value="1"/>
</dbReference>
<dbReference type="GO" id="GO:0032259">
    <property type="term" value="P:methylation"/>
    <property type="evidence" value="ECO:0007669"/>
    <property type="project" value="UniProtKB-KW"/>
</dbReference>
<keyword evidence="10" id="KW-1185">Reference proteome</keyword>
<evidence type="ECO:0000313" key="9">
    <source>
        <dbReference type="EMBL" id="PWL08774.1"/>
    </source>
</evidence>
<evidence type="ECO:0000256" key="4">
    <source>
        <dbReference type="ARBA" id="ARBA00022603"/>
    </source>
</evidence>
<dbReference type="NCBIfam" id="TIGR01465">
    <property type="entry name" value="cobM_cbiF"/>
    <property type="match status" value="1"/>
</dbReference>
<comment type="caution">
    <text evidence="8">The sequence shown here is derived from an EMBL/GenBank/DDBJ whole genome shotgun (WGS) entry which is preliminary data.</text>
</comment>
<dbReference type="UniPathway" id="UPA00148"/>
<dbReference type="EMBL" id="LWMS01000010">
    <property type="protein sequence ID" value="PWL08774.1"/>
    <property type="molecule type" value="Genomic_DNA"/>
</dbReference>
<dbReference type="InterPro" id="IPR035996">
    <property type="entry name" value="4pyrrol_Methylase_sf"/>
</dbReference>
<evidence type="ECO:0000313" key="8">
    <source>
        <dbReference type="EMBL" id="PAV08042.1"/>
    </source>
</evidence>
<keyword evidence="3" id="KW-0169">Cobalamin biosynthesis</keyword>
<dbReference type="InterPro" id="IPR050161">
    <property type="entry name" value="Siro_Cobalamin_biosynth"/>
</dbReference>
<feature type="domain" description="Tetrapyrrole methylase" evidence="7">
    <location>
        <begin position="9"/>
        <end position="214"/>
    </location>
</feature>
<dbReference type="EC" id="2.1.1.271" evidence="9"/>
<protein>
    <submittedName>
        <fullName evidence="8">Cobalt-precorrin-4 C(11)-methyltransferase</fullName>
        <ecNumber evidence="9">2.1.1.271</ecNumber>
    </submittedName>
</protein>
<dbReference type="Proteomes" id="UP000217528">
    <property type="component" value="Unassembled WGS sequence"/>
</dbReference>
<dbReference type="InterPro" id="IPR006362">
    <property type="entry name" value="Cbl_synth_CobM/CibF"/>
</dbReference>
<dbReference type="RefSeq" id="WP_095608103.1">
    <property type="nucleotide sequence ID" value="NZ_CAUHCB010000001.1"/>
</dbReference>
<dbReference type="InterPro" id="IPR000878">
    <property type="entry name" value="4pyrrol_Mease"/>
</dbReference>
<dbReference type="InterPro" id="IPR014777">
    <property type="entry name" value="4pyrrole_Mease_sub1"/>
</dbReference>
<dbReference type="Gene3D" id="3.40.1010.10">
    <property type="entry name" value="Cobalt-precorrin-4 Transmethylase, Domain 1"/>
    <property type="match status" value="1"/>
</dbReference>
<dbReference type="AlphaFoldDB" id="A0A2A2HF36"/>
<organism evidence="8 10">
    <name type="scientific">Methanosphaera cuniculi</name>
    <dbReference type="NCBI Taxonomy" id="1077256"/>
    <lineage>
        <taxon>Archaea</taxon>
        <taxon>Methanobacteriati</taxon>
        <taxon>Methanobacteriota</taxon>
        <taxon>Methanomada group</taxon>
        <taxon>Methanobacteria</taxon>
        <taxon>Methanobacteriales</taxon>
        <taxon>Methanobacteriaceae</taxon>
        <taxon>Methanosphaera</taxon>
    </lineage>
</organism>
<proteinExistence type="inferred from homology"/>
<dbReference type="InterPro" id="IPR014776">
    <property type="entry name" value="4pyrrole_Mease_sub2"/>
</dbReference>
<evidence type="ECO:0000256" key="5">
    <source>
        <dbReference type="ARBA" id="ARBA00022679"/>
    </source>
</evidence>
<comment type="pathway">
    <text evidence="1">Cofactor biosynthesis; adenosylcobalamin biosynthesis.</text>
</comment>
<dbReference type="GO" id="GO:0046026">
    <property type="term" value="F:precorrin-4 C11-methyltransferase activity"/>
    <property type="evidence" value="ECO:0007669"/>
    <property type="project" value="InterPro"/>
</dbReference>
<keyword evidence="4 8" id="KW-0489">Methyltransferase</keyword>
<keyword evidence="6" id="KW-0949">S-adenosyl-L-methionine</keyword>
<evidence type="ECO:0000256" key="2">
    <source>
        <dbReference type="ARBA" id="ARBA00005879"/>
    </source>
</evidence>
<evidence type="ECO:0000313" key="11">
    <source>
        <dbReference type="Proteomes" id="UP000246004"/>
    </source>
</evidence>
<dbReference type="GO" id="GO:0009236">
    <property type="term" value="P:cobalamin biosynthetic process"/>
    <property type="evidence" value="ECO:0007669"/>
    <property type="project" value="UniProtKB-UniPathway"/>
</dbReference>
<dbReference type="PANTHER" id="PTHR45790">
    <property type="entry name" value="SIROHEME SYNTHASE-RELATED"/>
    <property type="match status" value="1"/>
</dbReference>
<evidence type="ECO:0000256" key="3">
    <source>
        <dbReference type="ARBA" id="ARBA00022573"/>
    </source>
</evidence>